<accession>A0A9P6DHS8</accession>
<evidence type="ECO:0000313" key="1">
    <source>
        <dbReference type="EMBL" id="KAF9496855.1"/>
    </source>
</evidence>
<dbReference type="OrthoDB" id="3066501at2759"/>
<organism evidence="1 2">
    <name type="scientific">Pleurotus eryngii</name>
    <name type="common">Boletus of the steppes</name>
    <dbReference type="NCBI Taxonomy" id="5323"/>
    <lineage>
        <taxon>Eukaryota</taxon>
        <taxon>Fungi</taxon>
        <taxon>Dikarya</taxon>
        <taxon>Basidiomycota</taxon>
        <taxon>Agaricomycotina</taxon>
        <taxon>Agaricomycetes</taxon>
        <taxon>Agaricomycetidae</taxon>
        <taxon>Agaricales</taxon>
        <taxon>Pleurotineae</taxon>
        <taxon>Pleurotaceae</taxon>
        <taxon>Pleurotus</taxon>
    </lineage>
</organism>
<proteinExistence type="predicted"/>
<comment type="caution">
    <text evidence="1">The sequence shown here is derived from an EMBL/GenBank/DDBJ whole genome shotgun (WGS) entry which is preliminary data.</text>
</comment>
<name>A0A9P6DHS8_PLEER</name>
<dbReference type="EMBL" id="MU154548">
    <property type="protein sequence ID" value="KAF9496855.1"/>
    <property type="molecule type" value="Genomic_DNA"/>
</dbReference>
<protein>
    <submittedName>
        <fullName evidence="1">Uncharacterized protein</fullName>
    </submittedName>
</protein>
<sequence>MPPPLKATPEQKTFLEQNIDAYHEVQKCGAIPKFWPQVTKGWFDHWPETKDMTIENEEMHKMVYRKAISGMQKYIKVWFHNHGVLNAWAPKEVAIKLLKTTCCLQLTEYYFKKHYNKHIVSNITTALATFRDKEISTTDRLNIICKQTAKAFNLKTPKFREKFAEEHKWDSRDPSLFQTVAVQMVASSWSFVLLAGGPDLKNGASEECDTHALPTDGSVNVALSPPLLGGFLDETAGNLDMPSVDAQYRLYPSLLAELQASLASTFDITNFSERSGTGIIEMMHTTPLNLPLPGLALLNAPLLVLPPQPLPFHEAGMPAMDVAIPQLITTPGTIIMPVIMPPPVLAMEAVLPAPPPVPSPTEVVATAQSTALTPLPVQTTGRKQRHDKVDTRFIVMTKWAKIPKKWVEVETLTAGKPKGKENQITVRSHTHGAQSYADLRVAQFLVESQGGNEGSEDVQAWL</sequence>
<reference evidence="1" key="1">
    <citation type="submission" date="2020-11" db="EMBL/GenBank/DDBJ databases">
        <authorList>
            <consortium name="DOE Joint Genome Institute"/>
            <person name="Ahrendt S."/>
            <person name="Riley R."/>
            <person name="Andreopoulos W."/>
            <person name="Labutti K."/>
            <person name="Pangilinan J."/>
            <person name="Ruiz-Duenas F.J."/>
            <person name="Barrasa J.M."/>
            <person name="Sanchez-Garcia M."/>
            <person name="Camarero S."/>
            <person name="Miyauchi S."/>
            <person name="Serrano A."/>
            <person name="Linde D."/>
            <person name="Babiker R."/>
            <person name="Drula E."/>
            <person name="Ayuso-Fernandez I."/>
            <person name="Pacheco R."/>
            <person name="Padilla G."/>
            <person name="Ferreira P."/>
            <person name="Barriuso J."/>
            <person name="Kellner H."/>
            <person name="Castanera R."/>
            <person name="Alfaro M."/>
            <person name="Ramirez L."/>
            <person name="Pisabarro A.G."/>
            <person name="Kuo A."/>
            <person name="Tritt A."/>
            <person name="Lipzen A."/>
            <person name="He G."/>
            <person name="Yan M."/>
            <person name="Ng V."/>
            <person name="Cullen D."/>
            <person name="Martin F."/>
            <person name="Rosso M.-N."/>
            <person name="Henrissat B."/>
            <person name="Hibbett D."/>
            <person name="Martinez A.T."/>
            <person name="Grigoriev I.V."/>
        </authorList>
    </citation>
    <scope>NUCLEOTIDE SEQUENCE</scope>
    <source>
        <strain evidence="1">ATCC 90797</strain>
    </source>
</reference>
<dbReference type="AlphaFoldDB" id="A0A9P6DHS8"/>
<keyword evidence="2" id="KW-1185">Reference proteome</keyword>
<gene>
    <name evidence="1" type="ORF">BDN71DRAFT_1429874</name>
</gene>
<dbReference type="Proteomes" id="UP000807025">
    <property type="component" value="Unassembled WGS sequence"/>
</dbReference>
<evidence type="ECO:0000313" key="2">
    <source>
        <dbReference type="Proteomes" id="UP000807025"/>
    </source>
</evidence>